<feature type="transmembrane region" description="Helical" evidence="4">
    <location>
        <begin position="29"/>
        <end position="48"/>
    </location>
</feature>
<dbReference type="Proteomes" id="UP000218332">
    <property type="component" value="Unassembled WGS sequence"/>
</dbReference>
<dbReference type="InterPro" id="IPR029787">
    <property type="entry name" value="Nucleotide_cyclase"/>
</dbReference>
<sequence>MPETMPETYEDDHALAEQLVRGEIPVPTLINGLSIAALPLLFFFAWRAGERGDFIHVTVLIVVAILLVANSFVYWARRHQALQRRTFITLITFLFFYLALGALEQGAAILWLFAYPPVVFYISSIKVGVGTCLLGLVGVTLLFSPLGSQLFNAPYGNYFGITMTAVLGFEMVCCFLLDLSRRRSKASLLSLARDYEYAAKHDAMTDLANRREGLGALEHEYERYQRNSRSFSVILLDIDHFKGINDTYGHQVGDKMIVMVASQLKTVCRRVDTVSRWGGEEFLVILPETDASQAYQTAERIRSTIAAQTVPSDSGSPISTTVSAGIATICNSASIDRLLQEADDALYEAKSGGRNQVCVHGTPVEVIAD</sequence>
<comment type="cofactor">
    <cofactor evidence="1">
        <name>Mg(2+)</name>
        <dbReference type="ChEBI" id="CHEBI:18420"/>
    </cofactor>
</comment>
<keyword evidence="7" id="KW-1185">Reference proteome</keyword>
<dbReference type="FunFam" id="3.30.70.270:FF:000001">
    <property type="entry name" value="Diguanylate cyclase domain protein"/>
    <property type="match status" value="1"/>
</dbReference>
<dbReference type="Gene3D" id="3.30.70.270">
    <property type="match status" value="1"/>
</dbReference>
<dbReference type="PANTHER" id="PTHR45138:SF9">
    <property type="entry name" value="DIGUANYLATE CYCLASE DGCM-RELATED"/>
    <property type="match status" value="1"/>
</dbReference>
<comment type="caution">
    <text evidence="6">The sequence shown here is derived from an EMBL/GenBank/DDBJ whole genome shotgun (WGS) entry which is preliminary data.</text>
</comment>
<evidence type="ECO:0000256" key="2">
    <source>
        <dbReference type="ARBA" id="ARBA00012528"/>
    </source>
</evidence>
<evidence type="ECO:0000256" key="1">
    <source>
        <dbReference type="ARBA" id="ARBA00001946"/>
    </source>
</evidence>
<feature type="transmembrane region" description="Helical" evidence="4">
    <location>
        <begin position="87"/>
        <end position="113"/>
    </location>
</feature>
<dbReference type="SUPFAM" id="SSF55073">
    <property type="entry name" value="Nucleotide cyclase"/>
    <property type="match status" value="1"/>
</dbReference>
<dbReference type="PANTHER" id="PTHR45138">
    <property type="entry name" value="REGULATORY COMPONENTS OF SENSORY TRANSDUCTION SYSTEM"/>
    <property type="match status" value="1"/>
</dbReference>
<accession>A0A2A2I3L9</accession>
<dbReference type="InterPro" id="IPR050469">
    <property type="entry name" value="Diguanylate_Cyclase"/>
</dbReference>
<evidence type="ECO:0000313" key="6">
    <source>
        <dbReference type="EMBL" id="PAV25998.1"/>
    </source>
</evidence>
<reference evidence="6 7" key="1">
    <citation type="submission" date="2017-07" db="EMBL/GenBank/DDBJ databases">
        <title>Tamlnaduibacter salinus (Mi-7) genome sequencing.</title>
        <authorList>
            <person name="Verma A."/>
            <person name="Krishnamurthi S."/>
        </authorList>
    </citation>
    <scope>NUCLEOTIDE SEQUENCE [LARGE SCALE GENOMIC DNA]</scope>
    <source>
        <strain evidence="6 7">Mi-7</strain>
    </source>
</reference>
<protein>
    <recommendedName>
        <fullName evidence="2">diguanylate cyclase</fullName>
        <ecNumber evidence="2">2.7.7.65</ecNumber>
    </recommendedName>
</protein>
<keyword evidence="4" id="KW-0812">Transmembrane</keyword>
<dbReference type="CDD" id="cd01949">
    <property type="entry name" value="GGDEF"/>
    <property type="match status" value="1"/>
</dbReference>
<evidence type="ECO:0000259" key="5">
    <source>
        <dbReference type="PROSITE" id="PS50887"/>
    </source>
</evidence>
<dbReference type="EMBL" id="NMPM01000041">
    <property type="protein sequence ID" value="PAV25998.1"/>
    <property type="molecule type" value="Genomic_DNA"/>
</dbReference>
<gene>
    <name evidence="6" type="ORF">CF392_07775</name>
</gene>
<dbReference type="EC" id="2.7.7.65" evidence="2"/>
<feature type="domain" description="GGDEF" evidence="5">
    <location>
        <begin position="229"/>
        <end position="362"/>
    </location>
</feature>
<feature type="transmembrane region" description="Helical" evidence="4">
    <location>
        <begin position="119"/>
        <end position="143"/>
    </location>
</feature>
<evidence type="ECO:0000256" key="4">
    <source>
        <dbReference type="SAM" id="Phobius"/>
    </source>
</evidence>
<feature type="transmembrane region" description="Helical" evidence="4">
    <location>
        <begin position="54"/>
        <end position="75"/>
    </location>
</feature>
<feature type="transmembrane region" description="Helical" evidence="4">
    <location>
        <begin position="155"/>
        <end position="179"/>
    </location>
</feature>
<keyword evidence="4" id="KW-0472">Membrane</keyword>
<keyword evidence="4" id="KW-1133">Transmembrane helix</keyword>
<dbReference type="PROSITE" id="PS50887">
    <property type="entry name" value="GGDEF"/>
    <property type="match status" value="1"/>
</dbReference>
<dbReference type="InterPro" id="IPR000160">
    <property type="entry name" value="GGDEF_dom"/>
</dbReference>
<name>A0A2A2I3L9_9GAMM</name>
<evidence type="ECO:0000256" key="3">
    <source>
        <dbReference type="ARBA" id="ARBA00034247"/>
    </source>
</evidence>
<dbReference type="GO" id="GO:0052621">
    <property type="term" value="F:diguanylate cyclase activity"/>
    <property type="evidence" value="ECO:0007669"/>
    <property type="project" value="UniProtKB-EC"/>
</dbReference>
<dbReference type="NCBIfam" id="TIGR00254">
    <property type="entry name" value="GGDEF"/>
    <property type="match status" value="1"/>
</dbReference>
<dbReference type="SMART" id="SM00267">
    <property type="entry name" value="GGDEF"/>
    <property type="match status" value="1"/>
</dbReference>
<comment type="catalytic activity">
    <reaction evidence="3">
        <text>2 GTP = 3',3'-c-di-GMP + 2 diphosphate</text>
        <dbReference type="Rhea" id="RHEA:24898"/>
        <dbReference type="ChEBI" id="CHEBI:33019"/>
        <dbReference type="ChEBI" id="CHEBI:37565"/>
        <dbReference type="ChEBI" id="CHEBI:58805"/>
        <dbReference type="EC" id="2.7.7.65"/>
    </reaction>
</comment>
<dbReference type="InterPro" id="IPR043128">
    <property type="entry name" value="Rev_trsase/Diguanyl_cyclase"/>
</dbReference>
<dbReference type="Pfam" id="PF00990">
    <property type="entry name" value="GGDEF"/>
    <property type="match status" value="1"/>
</dbReference>
<dbReference type="AlphaFoldDB" id="A0A2A2I3L9"/>
<organism evidence="6 7">
    <name type="scientific">Tamilnaduibacter salinus</name>
    <dbReference type="NCBI Taxonomy" id="1484056"/>
    <lineage>
        <taxon>Bacteria</taxon>
        <taxon>Pseudomonadati</taxon>
        <taxon>Pseudomonadota</taxon>
        <taxon>Gammaproteobacteria</taxon>
        <taxon>Pseudomonadales</taxon>
        <taxon>Marinobacteraceae</taxon>
        <taxon>Tamilnaduibacter</taxon>
    </lineage>
</organism>
<evidence type="ECO:0000313" key="7">
    <source>
        <dbReference type="Proteomes" id="UP000218332"/>
    </source>
</evidence>
<proteinExistence type="predicted"/>